<dbReference type="PANTHER" id="PTHR39426">
    <property type="entry name" value="HOMOLOGY TO DEATH-ON-CURING PROTEIN OF PHAGE P1"/>
    <property type="match status" value="1"/>
</dbReference>
<evidence type="ECO:0000313" key="2">
    <source>
        <dbReference type="EMBL" id="ACK71290.1"/>
    </source>
</evidence>
<sequence>MQSPKFLRIEEVIRIHEDLINSFGGSLGIRDYGLLESAIAQPQVSFGGELLHPNIYSQAGAYLYHLTLNHPFIDGNKRTAFAVTDTFIRLNGYYLTIEDQDAYELVIKVATRQLNKQNLTDYLSTVILALK</sequence>
<dbReference type="PROSITE" id="PS51459">
    <property type="entry name" value="FIDO"/>
    <property type="match status" value="1"/>
</dbReference>
<evidence type="ECO:0000259" key="1">
    <source>
        <dbReference type="PROSITE" id="PS51459"/>
    </source>
</evidence>
<dbReference type="Pfam" id="PF02661">
    <property type="entry name" value="Fic"/>
    <property type="match status" value="1"/>
</dbReference>
<dbReference type="AlphaFoldDB" id="B7K8U2"/>
<organism evidence="2 3">
    <name type="scientific">Gloeothece citriformis (strain PCC 7424)</name>
    <name type="common">Cyanothece sp. (strain PCC 7424)</name>
    <dbReference type="NCBI Taxonomy" id="65393"/>
    <lineage>
        <taxon>Bacteria</taxon>
        <taxon>Bacillati</taxon>
        <taxon>Cyanobacteriota</taxon>
        <taxon>Cyanophyceae</taxon>
        <taxon>Oscillatoriophycideae</taxon>
        <taxon>Chroococcales</taxon>
        <taxon>Aphanothecaceae</taxon>
        <taxon>Gloeothece</taxon>
        <taxon>Gloeothece citriformis</taxon>
    </lineage>
</organism>
<dbReference type="PIRSF" id="PIRSF018297">
    <property type="entry name" value="Doc"/>
    <property type="match status" value="1"/>
</dbReference>
<accession>B7K8U2</accession>
<dbReference type="OrthoDB" id="9802752at2"/>
<dbReference type="PANTHER" id="PTHR39426:SF1">
    <property type="entry name" value="HOMOLOGY TO DEATH-ON-CURING PROTEIN OF PHAGE P1"/>
    <property type="match status" value="1"/>
</dbReference>
<evidence type="ECO:0000313" key="3">
    <source>
        <dbReference type="Proteomes" id="UP000002384"/>
    </source>
</evidence>
<dbReference type="GO" id="GO:0016301">
    <property type="term" value="F:kinase activity"/>
    <property type="evidence" value="ECO:0007669"/>
    <property type="project" value="InterPro"/>
</dbReference>
<dbReference type="Gene3D" id="1.20.120.1870">
    <property type="entry name" value="Fic/DOC protein, Fido domain"/>
    <property type="match status" value="1"/>
</dbReference>
<dbReference type="Proteomes" id="UP000002384">
    <property type="component" value="Chromosome"/>
</dbReference>
<dbReference type="STRING" id="65393.PCC7424_2885"/>
<dbReference type="InterPro" id="IPR003812">
    <property type="entry name" value="Fido"/>
</dbReference>
<dbReference type="SUPFAM" id="SSF140931">
    <property type="entry name" value="Fic-like"/>
    <property type="match status" value="1"/>
</dbReference>
<gene>
    <name evidence="2" type="ordered locus">PCC7424_2885</name>
</gene>
<proteinExistence type="predicted"/>
<dbReference type="KEGG" id="cyc:PCC7424_2885"/>
<dbReference type="HOGENOM" id="CLU_115697_7_0_3"/>
<keyword evidence="3" id="KW-1185">Reference proteome</keyword>
<protein>
    <submittedName>
        <fullName evidence="2">Death-on-curing family protein</fullName>
    </submittedName>
</protein>
<dbReference type="RefSeq" id="WP_015954890.1">
    <property type="nucleotide sequence ID" value="NC_011729.1"/>
</dbReference>
<dbReference type="InterPro" id="IPR036597">
    <property type="entry name" value="Fido-like_dom_sf"/>
</dbReference>
<dbReference type="eggNOG" id="COG3654">
    <property type="taxonomic scope" value="Bacteria"/>
</dbReference>
<reference evidence="3" key="1">
    <citation type="journal article" date="2011" name="MBio">
        <title>Novel metabolic attributes of the genus Cyanothece, comprising a group of unicellular nitrogen-fixing Cyanobacteria.</title>
        <authorList>
            <person name="Bandyopadhyay A."/>
            <person name="Elvitigala T."/>
            <person name="Welsh E."/>
            <person name="Stockel J."/>
            <person name="Liberton M."/>
            <person name="Min H."/>
            <person name="Sherman L.A."/>
            <person name="Pakrasi H.B."/>
        </authorList>
    </citation>
    <scope>NUCLEOTIDE SEQUENCE [LARGE SCALE GENOMIC DNA]</scope>
    <source>
        <strain evidence="3">PCC 7424</strain>
    </source>
</reference>
<dbReference type="EMBL" id="CP001291">
    <property type="protein sequence ID" value="ACK71290.1"/>
    <property type="molecule type" value="Genomic_DNA"/>
</dbReference>
<feature type="domain" description="Fido" evidence="1">
    <location>
        <begin position="7"/>
        <end position="125"/>
    </location>
</feature>
<name>B7K8U2_GLOC7</name>
<dbReference type="NCBIfam" id="TIGR01550">
    <property type="entry name" value="DOC_P1"/>
    <property type="match status" value="1"/>
</dbReference>
<dbReference type="InterPro" id="IPR053737">
    <property type="entry name" value="Type_II_TA_Toxin"/>
</dbReference>
<dbReference type="InterPro" id="IPR006440">
    <property type="entry name" value="Doc"/>
</dbReference>